<dbReference type="InterPro" id="IPR013785">
    <property type="entry name" value="Aldolase_TIM"/>
</dbReference>
<organism evidence="2 4">
    <name type="scientific">Adineta ricciae</name>
    <name type="common">Rotifer</name>
    <dbReference type="NCBI Taxonomy" id="249248"/>
    <lineage>
        <taxon>Eukaryota</taxon>
        <taxon>Metazoa</taxon>
        <taxon>Spiralia</taxon>
        <taxon>Gnathifera</taxon>
        <taxon>Rotifera</taxon>
        <taxon>Eurotatoria</taxon>
        <taxon>Bdelloidea</taxon>
        <taxon>Adinetida</taxon>
        <taxon>Adinetidae</taxon>
        <taxon>Adineta</taxon>
    </lineage>
</organism>
<proteinExistence type="predicted"/>
<evidence type="ECO:0000313" key="1">
    <source>
        <dbReference type="EMBL" id="CAF1063653.1"/>
    </source>
</evidence>
<dbReference type="Gene3D" id="3.20.20.70">
    <property type="entry name" value="Aldolase class I"/>
    <property type="match status" value="1"/>
</dbReference>
<dbReference type="AlphaFoldDB" id="A0A815JRF6"/>
<evidence type="ECO:0000313" key="4">
    <source>
        <dbReference type="Proteomes" id="UP000663852"/>
    </source>
</evidence>
<comment type="caution">
    <text evidence="2">The sequence shown here is derived from an EMBL/GenBank/DDBJ whole genome shotgun (WGS) entry which is preliminary data.</text>
</comment>
<keyword evidence="3" id="KW-1185">Reference proteome</keyword>
<evidence type="ECO:0000313" key="3">
    <source>
        <dbReference type="Proteomes" id="UP000663828"/>
    </source>
</evidence>
<dbReference type="OrthoDB" id="5795902at2759"/>
<sequence>MDFDLIDTGILTCLGLQSGSLEYETKNANTNASLNVDYLKYDSYCNSDIQHAPNPNPNPNCLGVWVWVWYIRQSLGKSLGLGMSLNLSLSNNLCHEKLGYMIIIKSKPKLIQTLPKPKLKPKLIRPNPNPNSIFKLKPKPKLNTQTHQTQTVWVWCMSMLQWSVGKPAT</sequence>
<reference evidence="2" key="1">
    <citation type="submission" date="2021-02" db="EMBL/GenBank/DDBJ databases">
        <authorList>
            <person name="Nowell W R."/>
        </authorList>
    </citation>
    <scope>NUCLEOTIDE SEQUENCE</scope>
</reference>
<dbReference type="EMBL" id="CAJNOJ010000304">
    <property type="protein sequence ID" value="CAF1384965.1"/>
    <property type="molecule type" value="Genomic_DNA"/>
</dbReference>
<protein>
    <submittedName>
        <fullName evidence="2">Uncharacterized protein</fullName>
    </submittedName>
</protein>
<evidence type="ECO:0000313" key="2">
    <source>
        <dbReference type="EMBL" id="CAF1384965.1"/>
    </source>
</evidence>
<dbReference type="Proteomes" id="UP000663828">
    <property type="component" value="Unassembled WGS sequence"/>
</dbReference>
<dbReference type="Proteomes" id="UP000663852">
    <property type="component" value="Unassembled WGS sequence"/>
</dbReference>
<dbReference type="EMBL" id="CAJNOR010001046">
    <property type="protein sequence ID" value="CAF1063653.1"/>
    <property type="molecule type" value="Genomic_DNA"/>
</dbReference>
<gene>
    <name evidence="2" type="ORF">EDS130_LOCUS35146</name>
    <name evidence="1" type="ORF">XAT740_LOCUS16424</name>
</gene>
<accession>A0A815JRF6</accession>
<name>A0A815JRF6_ADIRI</name>